<feature type="domain" description="NERD" evidence="1">
    <location>
        <begin position="41"/>
        <end position="158"/>
    </location>
</feature>
<keyword evidence="3" id="KW-1185">Reference proteome</keyword>
<protein>
    <submittedName>
        <fullName evidence="2">NERD domain-containing protein</fullName>
    </submittedName>
</protein>
<evidence type="ECO:0000259" key="1">
    <source>
        <dbReference type="PROSITE" id="PS50965"/>
    </source>
</evidence>
<reference evidence="2 3" key="1">
    <citation type="submission" date="2018-09" db="EMBL/GenBank/DDBJ databases">
        <title>Bacillus saliacetes sp. nov., isolated from Thai shrimp paste (Ka-pi).</title>
        <authorList>
            <person name="Daroonpunt R."/>
            <person name="Tanasupawat S."/>
            <person name="Yiamsombut S."/>
        </authorList>
    </citation>
    <scope>NUCLEOTIDE SEQUENCE [LARGE SCALE GENOMIC DNA]</scope>
    <source>
        <strain evidence="2 3">SKP7-4</strain>
    </source>
</reference>
<dbReference type="Proteomes" id="UP000265801">
    <property type="component" value="Unassembled WGS sequence"/>
</dbReference>
<evidence type="ECO:0000313" key="2">
    <source>
        <dbReference type="EMBL" id="RIW33285.1"/>
    </source>
</evidence>
<dbReference type="Pfam" id="PF08378">
    <property type="entry name" value="NERD"/>
    <property type="match status" value="1"/>
</dbReference>
<dbReference type="EMBL" id="QXIR01000014">
    <property type="protein sequence ID" value="RIW33285.1"/>
    <property type="molecule type" value="Genomic_DNA"/>
</dbReference>
<name>A0A3A1QXB5_9BACI</name>
<accession>A0A3A1QXB5</accession>
<gene>
    <name evidence="2" type="ORF">D3H55_11535</name>
</gene>
<dbReference type="AlphaFoldDB" id="A0A3A1QXB5"/>
<proteinExistence type="predicted"/>
<dbReference type="RefSeq" id="WP_119547072.1">
    <property type="nucleotide sequence ID" value="NZ_QXIR01000014.1"/>
</dbReference>
<dbReference type="OrthoDB" id="569879at2"/>
<dbReference type="InterPro" id="IPR011528">
    <property type="entry name" value="NERD"/>
</dbReference>
<sequence length="325" mass="37553">MIIKERDKPIFLTKLEALNRRLSINHEKKGVVSQHLINRSAGYKGEQSLDYFISFLSESEYHILHGLRLFDGKNYCQIDTLLISRKVIIVSEIKRMAGTLSFDPDFNQFKRITEENVVEPYNDPIVQVERQKFQLNKWLRLNTMHANLPIETLVISTSNKAILQTTHGNKTVQEKVIHKEYFPFKISKLEKQYTEKIISTSGLHFLSNLLLQSHTPQIPDILNNYDISPTEILTGVHCPGCDYLPMKRKKGRWVCPKCDSIAKHAHIKALIDYSLLICPKITNAEARRFLRIDSSSTVKRLLGATCTRFQGNNKSRLYLLENLKE</sequence>
<dbReference type="PROSITE" id="PS50965">
    <property type="entry name" value="NERD"/>
    <property type="match status" value="1"/>
</dbReference>
<organism evidence="2 3">
    <name type="scientific">Bacillus salacetis</name>
    <dbReference type="NCBI Taxonomy" id="2315464"/>
    <lineage>
        <taxon>Bacteria</taxon>
        <taxon>Bacillati</taxon>
        <taxon>Bacillota</taxon>
        <taxon>Bacilli</taxon>
        <taxon>Bacillales</taxon>
        <taxon>Bacillaceae</taxon>
        <taxon>Bacillus</taxon>
    </lineage>
</organism>
<evidence type="ECO:0000313" key="3">
    <source>
        <dbReference type="Proteomes" id="UP000265801"/>
    </source>
</evidence>
<comment type="caution">
    <text evidence="2">The sequence shown here is derived from an EMBL/GenBank/DDBJ whole genome shotgun (WGS) entry which is preliminary data.</text>
</comment>